<gene>
    <name evidence="2" type="ORF">H5410_044727</name>
</gene>
<organism evidence="2 3">
    <name type="scientific">Solanum commersonii</name>
    <name type="common">Commerson's wild potato</name>
    <name type="synonym">Commerson's nightshade</name>
    <dbReference type="NCBI Taxonomy" id="4109"/>
    <lineage>
        <taxon>Eukaryota</taxon>
        <taxon>Viridiplantae</taxon>
        <taxon>Streptophyta</taxon>
        <taxon>Embryophyta</taxon>
        <taxon>Tracheophyta</taxon>
        <taxon>Spermatophyta</taxon>
        <taxon>Magnoliopsida</taxon>
        <taxon>eudicotyledons</taxon>
        <taxon>Gunneridae</taxon>
        <taxon>Pentapetalae</taxon>
        <taxon>asterids</taxon>
        <taxon>lamiids</taxon>
        <taxon>Solanales</taxon>
        <taxon>Solanaceae</taxon>
        <taxon>Solanoideae</taxon>
        <taxon>Solaneae</taxon>
        <taxon>Solanum</taxon>
    </lineage>
</organism>
<dbReference type="Proteomes" id="UP000824120">
    <property type="component" value="Chromosome 9"/>
</dbReference>
<evidence type="ECO:0000256" key="1">
    <source>
        <dbReference type="SAM" id="SignalP"/>
    </source>
</evidence>
<evidence type="ECO:0000313" key="3">
    <source>
        <dbReference type="Proteomes" id="UP000824120"/>
    </source>
</evidence>
<feature type="chain" id="PRO_5039942949" evidence="1">
    <location>
        <begin position="19"/>
        <end position="74"/>
    </location>
</feature>
<accession>A0A9J5X9T3</accession>
<keyword evidence="3" id="KW-1185">Reference proteome</keyword>
<evidence type="ECO:0000313" key="2">
    <source>
        <dbReference type="EMBL" id="KAG5584293.1"/>
    </source>
</evidence>
<proteinExistence type="predicted"/>
<name>A0A9J5X9T3_SOLCO</name>
<protein>
    <submittedName>
        <fullName evidence="2">Uncharacterized protein</fullName>
    </submittedName>
</protein>
<dbReference type="AlphaFoldDB" id="A0A9J5X9T3"/>
<dbReference type="EMBL" id="JACXVP010000009">
    <property type="protein sequence ID" value="KAG5584293.1"/>
    <property type="molecule type" value="Genomic_DNA"/>
</dbReference>
<sequence length="74" mass="8172">MTIRSFEFLPSILALGLAATDEVGIISDEATVLIVESIFEQVLLVVQVRNDEFVEISLTLDRVKHERSASGLVK</sequence>
<feature type="signal peptide" evidence="1">
    <location>
        <begin position="1"/>
        <end position="18"/>
    </location>
</feature>
<keyword evidence="1" id="KW-0732">Signal</keyword>
<reference evidence="2 3" key="1">
    <citation type="submission" date="2020-09" db="EMBL/GenBank/DDBJ databases">
        <title>De no assembly of potato wild relative species, Solanum commersonii.</title>
        <authorList>
            <person name="Cho K."/>
        </authorList>
    </citation>
    <scope>NUCLEOTIDE SEQUENCE [LARGE SCALE GENOMIC DNA]</scope>
    <source>
        <strain evidence="2">LZ3.2</strain>
        <tissue evidence="2">Leaf</tissue>
    </source>
</reference>
<dbReference type="OrthoDB" id="1326435at2759"/>
<comment type="caution">
    <text evidence="2">The sequence shown here is derived from an EMBL/GenBank/DDBJ whole genome shotgun (WGS) entry which is preliminary data.</text>
</comment>